<dbReference type="PATRIC" id="fig|1454003.3.peg.2888"/>
<dbReference type="AlphaFoldDB" id="A0A011NTJ9"/>
<dbReference type="GO" id="GO:0008168">
    <property type="term" value="F:methyltransferase activity"/>
    <property type="evidence" value="ECO:0007669"/>
    <property type="project" value="UniProtKB-KW"/>
</dbReference>
<dbReference type="Proteomes" id="UP000021816">
    <property type="component" value="Unassembled WGS sequence"/>
</dbReference>
<accession>A0A011NTJ9</accession>
<dbReference type="Pfam" id="PF13489">
    <property type="entry name" value="Methyltransf_23"/>
    <property type="match status" value="1"/>
</dbReference>
<proteinExistence type="predicted"/>
<dbReference type="EC" id="2.1.1.-" evidence="1"/>
<dbReference type="GO" id="GO:0032259">
    <property type="term" value="P:methylation"/>
    <property type="evidence" value="ECO:0007669"/>
    <property type="project" value="UniProtKB-KW"/>
</dbReference>
<dbReference type="SUPFAM" id="SSF53335">
    <property type="entry name" value="S-adenosyl-L-methionine-dependent methyltransferases"/>
    <property type="match status" value="1"/>
</dbReference>
<evidence type="ECO:0000313" key="2">
    <source>
        <dbReference type="Proteomes" id="UP000021816"/>
    </source>
</evidence>
<reference evidence="1 2" key="1">
    <citation type="submission" date="2014-02" db="EMBL/GenBank/DDBJ databases">
        <title>Expanding our view of genomic diversity in Candidatus Accumulibacter clades.</title>
        <authorList>
            <person name="Skennerton C.T."/>
            <person name="Barr J.J."/>
            <person name="Slater F.R."/>
            <person name="Bond P.L."/>
            <person name="Tyson G.W."/>
        </authorList>
    </citation>
    <scope>NUCLEOTIDE SEQUENCE [LARGE SCALE GENOMIC DNA]</scope>
    <source>
        <strain evidence="2">BA-92</strain>
    </source>
</reference>
<protein>
    <submittedName>
        <fullName evidence="1">Putative S-adenosylmethionine-dependent methyltransferase</fullName>
        <ecNumber evidence="1">2.1.1.-</ecNumber>
    </submittedName>
</protein>
<comment type="caution">
    <text evidence="1">The sequence shown here is derived from an EMBL/GenBank/DDBJ whole genome shotgun (WGS) entry which is preliminary data.</text>
</comment>
<dbReference type="EMBL" id="JEMX01000066">
    <property type="protein sequence ID" value="EXI78676.1"/>
    <property type="molecule type" value="Genomic_DNA"/>
</dbReference>
<evidence type="ECO:0000313" key="1">
    <source>
        <dbReference type="EMBL" id="EXI78676.1"/>
    </source>
</evidence>
<sequence length="242" mass="26991">MKSLFRRLLVRPEPAEPAVDRYALCSGERQIGRTLAEVRFDHVARYQLAARLIEEHSADREATFGLDVFCGTGYGTRLVAERVNCVLLGIDASNDAIAVANADYASTRTFFSTKIFPFSLPARSFDFIVCLESIEHIEAANAFLDIMVEALKPGGLLILSTPNSEQWSLALNPNPFHYRHYSRTDLLTLAEAENKLELIASFSQDLYHFEGGRILTSLAAEAMGIRDGDDGQILLFLFRRLA</sequence>
<dbReference type="CDD" id="cd02440">
    <property type="entry name" value="AdoMet_MTases"/>
    <property type="match status" value="1"/>
</dbReference>
<name>A0A011NTJ9_9PROT</name>
<dbReference type="Gene3D" id="3.40.50.150">
    <property type="entry name" value="Vaccinia Virus protein VP39"/>
    <property type="match status" value="1"/>
</dbReference>
<gene>
    <name evidence="1" type="ORF">AW10_02830</name>
</gene>
<organism evidence="1 2">
    <name type="scientific">Candidatus Accumulibacter appositus</name>
    <dbReference type="NCBI Taxonomy" id="1454003"/>
    <lineage>
        <taxon>Bacteria</taxon>
        <taxon>Pseudomonadati</taxon>
        <taxon>Pseudomonadota</taxon>
        <taxon>Betaproteobacteria</taxon>
        <taxon>Candidatus Accumulibacter</taxon>
    </lineage>
</organism>
<dbReference type="PANTHER" id="PTHR43861">
    <property type="entry name" value="TRANS-ACONITATE 2-METHYLTRANSFERASE-RELATED"/>
    <property type="match status" value="1"/>
</dbReference>
<dbReference type="STRING" id="1454003.AW10_02830"/>
<dbReference type="PANTHER" id="PTHR43861:SF6">
    <property type="entry name" value="METHYLTRANSFERASE TYPE 11"/>
    <property type="match status" value="1"/>
</dbReference>
<dbReference type="InterPro" id="IPR029063">
    <property type="entry name" value="SAM-dependent_MTases_sf"/>
</dbReference>
<keyword evidence="1" id="KW-0808">Transferase</keyword>
<keyword evidence="1" id="KW-0489">Methyltransferase</keyword>